<dbReference type="Proteomes" id="UP001162131">
    <property type="component" value="Unassembled WGS sequence"/>
</dbReference>
<comment type="caution">
    <text evidence="2">The sequence shown here is derived from an EMBL/GenBank/DDBJ whole genome shotgun (WGS) entry which is preliminary data.</text>
</comment>
<proteinExistence type="predicted"/>
<dbReference type="PANTHER" id="PTHR31157">
    <property type="entry name" value="SCP DOMAIN-CONTAINING PROTEIN"/>
    <property type="match status" value="1"/>
</dbReference>
<gene>
    <name evidence="2" type="ORF">BSTOLATCC_MIC3987</name>
</gene>
<organism evidence="2 3">
    <name type="scientific">Blepharisma stoltei</name>
    <dbReference type="NCBI Taxonomy" id="1481888"/>
    <lineage>
        <taxon>Eukaryota</taxon>
        <taxon>Sar</taxon>
        <taxon>Alveolata</taxon>
        <taxon>Ciliophora</taxon>
        <taxon>Postciliodesmatophora</taxon>
        <taxon>Heterotrichea</taxon>
        <taxon>Heterotrichida</taxon>
        <taxon>Blepharismidae</taxon>
        <taxon>Blepharisma</taxon>
    </lineage>
</organism>
<feature type="domain" description="SCP" evidence="1">
    <location>
        <begin position="60"/>
        <end position="174"/>
    </location>
</feature>
<dbReference type="PANTHER" id="PTHR31157:SF1">
    <property type="entry name" value="SCP DOMAIN-CONTAINING PROTEIN"/>
    <property type="match status" value="1"/>
</dbReference>
<evidence type="ECO:0000313" key="2">
    <source>
        <dbReference type="EMBL" id="CAG9311702.1"/>
    </source>
</evidence>
<dbReference type="CDD" id="cd05379">
    <property type="entry name" value="CAP_bacterial"/>
    <property type="match status" value="1"/>
</dbReference>
<dbReference type="InterPro" id="IPR035940">
    <property type="entry name" value="CAP_sf"/>
</dbReference>
<dbReference type="Pfam" id="PF00188">
    <property type="entry name" value="CAP"/>
    <property type="match status" value="1"/>
</dbReference>
<dbReference type="EMBL" id="CAJZBQ010000004">
    <property type="protein sequence ID" value="CAG9311702.1"/>
    <property type="molecule type" value="Genomic_DNA"/>
</dbReference>
<dbReference type="AlphaFoldDB" id="A0AAU9IBY1"/>
<keyword evidence="3" id="KW-1185">Reference proteome</keyword>
<accession>A0AAU9IBY1</accession>
<sequence>MPTYAELIQEIFHEVNQARTNPHGFADSLESTLNQYKSNNAKHRPGAVPIVTREGINAALEAIQALRAAEPIQALTWSEGLGRAAQAHCNDTGSLGIVGHIGSKENTLQDRLEYFGRWSECIAEALDYGSVDAFETVCTFLIDDGLSTRPHRNALLNPRFNKVGIGAAPHTEYKTVISLVLAGGFKDKDELEHVEVPEGDLKPVAEVEEWLDGAVKLTCEIRTETEGGKTVKKVKKYWEMSDGSTQITEATLEQKEEA</sequence>
<dbReference type="Gene3D" id="3.40.33.10">
    <property type="entry name" value="CAP"/>
    <property type="match status" value="1"/>
</dbReference>
<name>A0AAU9IBY1_9CILI</name>
<evidence type="ECO:0000313" key="3">
    <source>
        <dbReference type="Proteomes" id="UP001162131"/>
    </source>
</evidence>
<dbReference type="InterPro" id="IPR014044">
    <property type="entry name" value="CAP_dom"/>
</dbReference>
<reference evidence="2" key="1">
    <citation type="submission" date="2021-09" db="EMBL/GenBank/DDBJ databases">
        <authorList>
            <consortium name="AG Swart"/>
            <person name="Singh M."/>
            <person name="Singh A."/>
            <person name="Seah K."/>
            <person name="Emmerich C."/>
        </authorList>
    </citation>
    <scope>NUCLEOTIDE SEQUENCE</scope>
    <source>
        <strain evidence="2">ATCC30299</strain>
    </source>
</reference>
<dbReference type="SUPFAM" id="SSF55797">
    <property type="entry name" value="PR-1-like"/>
    <property type="match status" value="1"/>
</dbReference>
<protein>
    <recommendedName>
        <fullName evidence="1">SCP domain-containing protein</fullName>
    </recommendedName>
</protein>
<evidence type="ECO:0000259" key="1">
    <source>
        <dbReference type="Pfam" id="PF00188"/>
    </source>
</evidence>